<keyword evidence="2" id="KW-1185">Reference proteome</keyword>
<dbReference type="AlphaFoldDB" id="A0A0P0XGX1"/>
<reference evidence="1 2" key="3">
    <citation type="journal article" date="2013" name="Rice">
        <title>Improvement of the Oryza sativa Nipponbare reference genome using next generation sequence and optical map data.</title>
        <authorList>
            <person name="Kawahara Y."/>
            <person name="de la Bastide M."/>
            <person name="Hamilton J.P."/>
            <person name="Kanamori H."/>
            <person name="McCombie W.R."/>
            <person name="Ouyang S."/>
            <person name="Schwartz D.C."/>
            <person name="Tanaka T."/>
            <person name="Wu J."/>
            <person name="Zhou S."/>
            <person name="Childs K.L."/>
            <person name="Davidson R.M."/>
            <person name="Lin H."/>
            <person name="Quesada-Ocampo L."/>
            <person name="Vaillancourt B."/>
            <person name="Sakai H."/>
            <person name="Lee S.S."/>
            <person name="Kim J."/>
            <person name="Numa H."/>
            <person name="Itoh T."/>
            <person name="Buell C.R."/>
            <person name="Matsumoto T."/>
        </authorList>
    </citation>
    <scope>NUCLEOTIDE SEQUENCE [LARGE SCALE GENOMIC DNA]</scope>
    <source>
        <strain evidence="2">cv. Nipponbare</strain>
    </source>
</reference>
<name>A0A0P0XGX1_ORYSJ</name>
<dbReference type="InParanoid" id="A0A0P0XGX1"/>
<reference evidence="1 2" key="2">
    <citation type="journal article" date="2013" name="Plant Cell Physiol.">
        <title>Rice Annotation Project Database (RAP-DB): an integrative and interactive database for rice genomics.</title>
        <authorList>
            <person name="Sakai H."/>
            <person name="Lee S.S."/>
            <person name="Tanaka T."/>
            <person name="Numa H."/>
            <person name="Kim J."/>
            <person name="Kawahara Y."/>
            <person name="Wakimoto H."/>
            <person name="Yang C.C."/>
            <person name="Iwamoto M."/>
            <person name="Abe T."/>
            <person name="Yamada Y."/>
            <person name="Muto A."/>
            <person name="Inokuchi H."/>
            <person name="Ikemura T."/>
            <person name="Matsumoto T."/>
            <person name="Sasaki T."/>
            <person name="Itoh T."/>
        </authorList>
    </citation>
    <scope>NUCLEOTIDE SEQUENCE [LARGE SCALE GENOMIC DNA]</scope>
    <source>
        <strain evidence="2">cv. Nipponbare</strain>
    </source>
</reference>
<proteinExistence type="predicted"/>
<evidence type="ECO:0000313" key="2">
    <source>
        <dbReference type="Proteomes" id="UP000059680"/>
    </source>
</evidence>
<reference evidence="2" key="1">
    <citation type="journal article" date="2005" name="Nature">
        <title>The map-based sequence of the rice genome.</title>
        <authorList>
            <consortium name="International rice genome sequencing project (IRGSP)"/>
            <person name="Matsumoto T."/>
            <person name="Wu J."/>
            <person name="Kanamori H."/>
            <person name="Katayose Y."/>
            <person name="Fujisawa M."/>
            <person name="Namiki N."/>
            <person name="Mizuno H."/>
            <person name="Yamamoto K."/>
            <person name="Antonio B.A."/>
            <person name="Baba T."/>
            <person name="Sakata K."/>
            <person name="Nagamura Y."/>
            <person name="Aoki H."/>
            <person name="Arikawa K."/>
            <person name="Arita K."/>
            <person name="Bito T."/>
            <person name="Chiden Y."/>
            <person name="Fujitsuka N."/>
            <person name="Fukunaka R."/>
            <person name="Hamada M."/>
            <person name="Harada C."/>
            <person name="Hayashi A."/>
            <person name="Hijishita S."/>
            <person name="Honda M."/>
            <person name="Hosokawa S."/>
            <person name="Ichikawa Y."/>
            <person name="Idonuma A."/>
            <person name="Iijima M."/>
            <person name="Ikeda M."/>
            <person name="Ikeno M."/>
            <person name="Ito K."/>
            <person name="Ito S."/>
            <person name="Ito T."/>
            <person name="Ito Y."/>
            <person name="Ito Y."/>
            <person name="Iwabuchi A."/>
            <person name="Kamiya K."/>
            <person name="Karasawa W."/>
            <person name="Kurita K."/>
            <person name="Katagiri S."/>
            <person name="Kikuta A."/>
            <person name="Kobayashi H."/>
            <person name="Kobayashi N."/>
            <person name="Machita K."/>
            <person name="Maehara T."/>
            <person name="Masukawa M."/>
            <person name="Mizubayashi T."/>
            <person name="Mukai Y."/>
            <person name="Nagasaki H."/>
            <person name="Nagata Y."/>
            <person name="Naito S."/>
            <person name="Nakashima M."/>
            <person name="Nakama Y."/>
            <person name="Nakamichi Y."/>
            <person name="Nakamura M."/>
            <person name="Meguro A."/>
            <person name="Negishi M."/>
            <person name="Ohta I."/>
            <person name="Ohta T."/>
            <person name="Okamoto M."/>
            <person name="Ono N."/>
            <person name="Saji S."/>
            <person name="Sakaguchi M."/>
            <person name="Sakai K."/>
            <person name="Shibata M."/>
            <person name="Shimokawa T."/>
            <person name="Song J."/>
            <person name="Takazaki Y."/>
            <person name="Terasawa K."/>
            <person name="Tsugane M."/>
            <person name="Tsuji K."/>
            <person name="Ueda S."/>
            <person name="Waki K."/>
            <person name="Yamagata H."/>
            <person name="Yamamoto M."/>
            <person name="Yamamoto S."/>
            <person name="Yamane H."/>
            <person name="Yoshiki S."/>
            <person name="Yoshihara R."/>
            <person name="Yukawa K."/>
            <person name="Zhong H."/>
            <person name="Yano M."/>
            <person name="Yuan Q."/>
            <person name="Ouyang S."/>
            <person name="Liu J."/>
            <person name="Jones K.M."/>
            <person name="Gansberger K."/>
            <person name="Moffat K."/>
            <person name="Hill J."/>
            <person name="Bera J."/>
            <person name="Fadrosh D."/>
            <person name="Jin S."/>
            <person name="Johri S."/>
            <person name="Kim M."/>
            <person name="Overton L."/>
            <person name="Reardon M."/>
            <person name="Tsitrin T."/>
            <person name="Vuong H."/>
            <person name="Weaver B."/>
            <person name="Ciecko A."/>
            <person name="Tallon L."/>
            <person name="Jackson J."/>
            <person name="Pai G."/>
            <person name="Aken S.V."/>
            <person name="Utterback T."/>
            <person name="Reidmuller S."/>
            <person name="Feldblyum T."/>
            <person name="Hsiao J."/>
            <person name="Zismann V."/>
            <person name="Iobst S."/>
            <person name="de Vazeille A.R."/>
            <person name="Buell C.R."/>
            <person name="Ying K."/>
            <person name="Li Y."/>
            <person name="Lu T."/>
            <person name="Huang Y."/>
            <person name="Zhao Q."/>
            <person name="Feng Q."/>
            <person name="Zhang L."/>
            <person name="Zhu J."/>
            <person name="Weng Q."/>
            <person name="Mu J."/>
            <person name="Lu Y."/>
            <person name="Fan D."/>
            <person name="Liu Y."/>
            <person name="Guan J."/>
            <person name="Zhang Y."/>
            <person name="Yu S."/>
            <person name="Liu X."/>
            <person name="Zhang Y."/>
            <person name="Hong G."/>
            <person name="Han B."/>
            <person name="Choisne N."/>
            <person name="Demange N."/>
            <person name="Orjeda G."/>
            <person name="Samain S."/>
            <person name="Cattolico L."/>
            <person name="Pelletier E."/>
            <person name="Couloux A."/>
            <person name="Segurens B."/>
            <person name="Wincker P."/>
            <person name="D'Hont A."/>
            <person name="Scarpelli C."/>
            <person name="Weissenbach J."/>
            <person name="Salanoubat M."/>
            <person name="Quetier F."/>
            <person name="Yu Y."/>
            <person name="Kim H.R."/>
            <person name="Rambo T."/>
            <person name="Currie J."/>
            <person name="Collura K."/>
            <person name="Luo M."/>
            <person name="Yang T."/>
            <person name="Ammiraju J.S.S."/>
            <person name="Engler F."/>
            <person name="Soderlund C."/>
            <person name="Wing R.A."/>
            <person name="Palmer L.E."/>
            <person name="de la Bastide M."/>
            <person name="Spiegel L."/>
            <person name="Nascimento L."/>
            <person name="Zutavern T."/>
            <person name="O'Shaughnessy A."/>
            <person name="Dike S."/>
            <person name="Dedhia N."/>
            <person name="Preston R."/>
            <person name="Balija V."/>
            <person name="McCombie W.R."/>
            <person name="Chow T."/>
            <person name="Chen H."/>
            <person name="Chung M."/>
            <person name="Chen C."/>
            <person name="Shaw J."/>
            <person name="Wu H."/>
            <person name="Hsiao K."/>
            <person name="Chao Y."/>
            <person name="Chu M."/>
            <person name="Cheng C."/>
            <person name="Hour A."/>
            <person name="Lee P."/>
            <person name="Lin S."/>
            <person name="Lin Y."/>
            <person name="Liou J."/>
            <person name="Liu S."/>
            <person name="Hsing Y."/>
            <person name="Raghuvanshi S."/>
            <person name="Mohanty A."/>
            <person name="Bharti A.K."/>
            <person name="Gaur A."/>
            <person name="Gupta V."/>
            <person name="Kumar D."/>
            <person name="Ravi V."/>
            <person name="Vij S."/>
            <person name="Kapur A."/>
            <person name="Khurana P."/>
            <person name="Khurana P."/>
            <person name="Khurana J.P."/>
            <person name="Tyagi A.K."/>
            <person name="Gaikwad K."/>
            <person name="Singh A."/>
            <person name="Dalal V."/>
            <person name="Srivastava S."/>
            <person name="Dixit A."/>
            <person name="Pal A.K."/>
            <person name="Ghazi I.A."/>
            <person name="Yadav M."/>
            <person name="Pandit A."/>
            <person name="Bhargava A."/>
            <person name="Sureshbabu K."/>
            <person name="Batra K."/>
            <person name="Sharma T.R."/>
            <person name="Mohapatra T."/>
            <person name="Singh N.K."/>
            <person name="Messing J."/>
            <person name="Nelson A.B."/>
            <person name="Fuks G."/>
            <person name="Kavchok S."/>
            <person name="Keizer G."/>
            <person name="Linton E."/>
            <person name="Llaca V."/>
            <person name="Song R."/>
            <person name="Tanyolac B."/>
            <person name="Young S."/>
            <person name="Ho-Il K."/>
            <person name="Hahn J.H."/>
            <person name="Sangsakoo G."/>
            <person name="Vanavichit A."/>
            <person name="de Mattos Luiz.A.T."/>
            <person name="Zimmer P.D."/>
            <person name="Malone G."/>
            <person name="Dellagostin O."/>
            <person name="de Oliveira A.C."/>
            <person name="Bevan M."/>
            <person name="Bancroft I."/>
            <person name="Minx P."/>
            <person name="Cordum H."/>
            <person name="Wilson R."/>
            <person name="Cheng Z."/>
            <person name="Jin W."/>
            <person name="Jiang J."/>
            <person name="Leong S.A."/>
            <person name="Iwama H."/>
            <person name="Gojobori T."/>
            <person name="Itoh T."/>
            <person name="Niimura Y."/>
            <person name="Fujii Y."/>
            <person name="Habara T."/>
            <person name="Sakai H."/>
            <person name="Sato Y."/>
            <person name="Wilson G."/>
            <person name="Kumar K."/>
            <person name="McCouch S."/>
            <person name="Juretic N."/>
            <person name="Hoen D."/>
            <person name="Wright S."/>
            <person name="Bruskiewich R."/>
            <person name="Bureau T."/>
            <person name="Miyao A."/>
            <person name="Hirochika H."/>
            <person name="Nishikawa T."/>
            <person name="Kadowaki K."/>
            <person name="Sugiura M."/>
            <person name="Burr B."/>
            <person name="Sasaki T."/>
        </authorList>
    </citation>
    <scope>NUCLEOTIDE SEQUENCE [LARGE SCALE GENOMIC DNA]</scope>
    <source>
        <strain evidence="2">cv. Nipponbare</strain>
    </source>
</reference>
<dbReference type="PaxDb" id="39947-A0A0P0XGX1"/>
<protein>
    <submittedName>
        <fullName evidence="1">Os08g0467201 protein</fullName>
    </submittedName>
</protein>
<sequence length="93" mass="10487">AVLAAEVLLDADEVAERVGGVVVEARRLRAHEHPLPRRLAGLPLQQLPRHLVPPPVHLQVLVALEPLVADLAHVPVRLQQRPRRQRHHLRVRV</sequence>
<organism evidence="1 2">
    <name type="scientific">Oryza sativa subsp. japonica</name>
    <name type="common">Rice</name>
    <dbReference type="NCBI Taxonomy" id="39947"/>
    <lineage>
        <taxon>Eukaryota</taxon>
        <taxon>Viridiplantae</taxon>
        <taxon>Streptophyta</taxon>
        <taxon>Embryophyta</taxon>
        <taxon>Tracheophyta</taxon>
        <taxon>Spermatophyta</taxon>
        <taxon>Magnoliopsida</taxon>
        <taxon>Liliopsida</taxon>
        <taxon>Poales</taxon>
        <taxon>Poaceae</taxon>
        <taxon>BOP clade</taxon>
        <taxon>Oryzoideae</taxon>
        <taxon>Oryzeae</taxon>
        <taxon>Oryzinae</taxon>
        <taxon>Oryza</taxon>
        <taxon>Oryza sativa</taxon>
    </lineage>
</organism>
<gene>
    <name evidence="1" type="ordered locus">Os08g0467201</name>
    <name evidence="1" type="ORF">OSNPB_080467201</name>
</gene>
<feature type="non-terminal residue" evidence="1">
    <location>
        <position position="93"/>
    </location>
</feature>
<accession>A0A0P0XGX1</accession>
<feature type="non-terminal residue" evidence="1">
    <location>
        <position position="1"/>
    </location>
</feature>
<dbReference type="Gramene" id="Os08t0467201-00">
    <property type="protein sequence ID" value="Os08t0467201-00"/>
    <property type="gene ID" value="Os08g0467201"/>
</dbReference>
<evidence type="ECO:0000313" key="1">
    <source>
        <dbReference type="EMBL" id="BAT05806.1"/>
    </source>
</evidence>
<dbReference type="Proteomes" id="UP000059680">
    <property type="component" value="Chromosome 8"/>
</dbReference>
<dbReference type="EMBL" id="AP014964">
    <property type="protein sequence ID" value="BAT05806.1"/>
    <property type="molecule type" value="Genomic_DNA"/>
</dbReference>